<name>A0ABP7EMZ9_9ACTN</name>
<accession>A0ABP7EMZ9</accession>
<comment type="caution">
    <text evidence="1">The sequence shown here is derived from an EMBL/GenBank/DDBJ whole genome shotgun (WGS) entry which is preliminary data.</text>
</comment>
<evidence type="ECO:0008006" key="3">
    <source>
        <dbReference type="Google" id="ProtNLM"/>
    </source>
</evidence>
<sequence>MEASRVVLQNWPYDKGAGGWVGPHDDPIRYWVVATVHAYYEAPRVPFGTVDDHGRPIKPRPELHAYHVDLIGDLGMPDHKSVLLHQVAPSQNWMIKPVTDEILAKIAMYRVTD</sequence>
<evidence type="ECO:0000313" key="1">
    <source>
        <dbReference type="EMBL" id="GAA3721686.1"/>
    </source>
</evidence>
<organism evidence="1 2">
    <name type="scientific">Nonomuraea antimicrobica</name>
    <dbReference type="NCBI Taxonomy" id="561173"/>
    <lineage>
        <taxon>Bacteria</taxon>
        <taxon>Bacillati</taxon>
        <taxon>Actinomycetota</taxon>
        <taxon>Actinomycetes</taxon>
        <taxon>Streptosporangiales</taxon>
        <taxon>Streptosporangiaceae</taxon>
        <taxon>Nonomuraea</taxon>
    </lineage>
</organism>
<reference evidence="2" key="1">
    <citation type="journal article" date="2019" name="Int. J. Syst. Evol. Microbiol.">
        <title>The Global Catalogue of Microorganisms (GCM) 10K type strain sequencing project: providing services to taxonomists for standard genome sequencing and annotation.</title>
        <authorList>
            <consortium name="The Broad Institute Genomics Platform"/>
            <consortium name="The Broad Institute Genome Sequencing Center for Infectious Disease"/>
            <person name="Wu L."/>
            <person name="Ma J."/>
        </authorList>
    </citation>
    <scope>NUCLEOTIDE SEQUENCE [LARGE SCALE GENOMIC DNA]</scope>
    <source>
        <strain evidence="2">JCM 16904</strain>
    </source>
</reference>
<gene>
    <name evidence="1" type="ORF">GCM10022224_103900</name>
</gene>
<dbReference type="EMBL" id="BAAAZP010000274">
    <property type="protein sequence ID" value="GAA3721686.1"/>
    <property type="molecule type" value="Genomic_DNA"/>
</dbReference>
<dbReference type="Proteomes" id="UP001500902">
    <property type="component" value="Unassembled WGS sequence"/>
</dbReference>
<keyword evidence="2" id="KW-1185">Reference proteome</keyword>
<protein>
    <recommendedName>
        <fullName evidence="3">PemK-like, MazF-like toxin of type II toxin-antitoxin system</fullName>
    </recommendedName>
</protein>
<proteinExistence type="predicted"/>
<evidence type="ECO:0000313" key="2">
    <source>
        <dbReference type="Proteomes" id="UP001500902"/>
    </source>
</evidence>